<dbReference type="RefSeq" id="XP_056489309.1">
    <property type="nucleotide sequence ID" value="XM_056630007.1"/>
</dbReference>
<dbReference type="GeneID" id="81368987"/>
<comment type="caution">
    <text evidence="3">The sequence shown here is derived from an EMBL/GenBank/DDBJ whole genome shotgun (WGS) entry which is preliminary data.</text>
</comment>
<reference evidence="3" key="1">
    <citation type="submission" date="2022-12" db="EMBL/GenBank/DDBJ databases">
        <authorList>
            <person name="Petersen C."/>
        </authorList>
    </citation>
    <scope>NUCLEOTIDE SEQUENCE</scope>
    <source>
        <strain evidence="3">IBT 29677</strain>
    </source>
</reference>
<dbReference type="OrthoDB" id="4507940at2759"/>
<keyword evidence="4" id="KW-1185">Reference proteome</keyword>
<evidence type="ECO:0000256" key="1">
    <source>
        <dbReference type="SAM" id="MobiDB-lite"/>
    </source>
</evidence>
<protein>
    <recommendedName>
        <fullName evidence="2">HAT C-terminal dimerisation domain-containing protein</fullName>
    </recommendedName>
</protein>
<gene>
    <name evidence="3" type="ORF">N7509_005370</name>
</gene>
<sequence length="151" mass="17489">MSTATDNLYKNSSNYKSFDNIKYLVESLVVGDLQQNNQDEVSRYLNAEYPLLIYLVKDFLAAPVTGIGVERLFNLARNICYYQRSSLNPTIIQDFIMLNYTSDFKNKTADLIIQEVYLLQQDIEAEREERRVSGEKDKLEPISNNKEEDIA</sequence>
<reference evidence="3" key="2">
    <citation type="journal article" date="2023" name="IMA Fungus">
        <title>Comparative genomic study of the Penicillium genus elucidates a diverse pangenome and 15 lateral gene transfer events.</title>
        <authorList>
            <person name="Petersen C."/>
            <person name="Sorensen T."/>
            <person name="Nielsen M.R."/>
            <person name="Sondergaard T.E."/>
            <person name="Sorensen J.L."/>
            <person name="Fitzpatrick D.A."/>
            <person name="Frisvad J.C."/>
            <person name="Nielsen K.L."/>
        </authorList>
    </citation>
    <scope>NUCLEOTIDE SEQUENCE</scope>
    <source>
        <strain evidence="3">IBT 29677</strain>
    </source>
</reference>
<dbReference type="EMBL" id="JAPZBU010000006">
    <property type="protein sequence ID" value="KAJ5397257.1"/>
    <property type="molecule type" value="Genomic_DNA"/>
</dbReference>
<feature type="region of interest" description="Disordered" evidence="1">
    <location>
        <begin position="126"/>
        <end position="151"/>
    </location>
</feature>
<evidence type="ECO:0000259" key="2">
    <source>
        <dbReference type="Pfam" id="PF05699"/>
    </source>
</evidence>
<proteinExistence type="predicted"/>
<dbReference type="AlphaFoldDB" id="A0A9W9W291"/>
<feature type="domain" description="HAT C-terminal dimerisation" evidence="2">
    <location>
        <begin position="46"/>
        <end position="99"/>
    </location>
</feature>
<dbReference type="Proteomes" id="UP001147747">
    <property type="component" value="Unassembled WGS sequence"/>
</dbReference>
<evidence type="ECO:0000313" key="3">
    <source>
        <dbReference type="EMBL" id="KAJ5397257.1"/>
    </source>
</evidence>
<evidence type="ECO:0000313" key="4">
    <source>
        <dbReference type="Proteomes" id="UP001147747"/>
    </source>
</evidence>
<organism evidence="3 4">
    <name type="scientific">Penicillium cosmopolitanum</name>
    <dbReference type="NCBI Taxonomy" id="1131564"/>
    <lineage>
        <taxon>Eukaryota</taxon>
        <taxon>Fungi</taxon>
        <taxon>Dikarya</taxon>
        <taxon>Ascomycota</taxon>
        <taxon>Pezizomycotina</taxon>
        <taxon>Eurotiomycetes</taxon>
        <taxon>Eurotiomycetidae</taxon>
        <taxon>Eurotiales</taxon>
        <taxon>Aspergillaceae</taxon>
        <taxon>Penicillium</taxon>
    </lineage>
</organism>
<dbReference type="InterPro" id="IPR008906">
    <property type="entry name" value="HATC_C_dom"/>
</dbReference>
<dbReference type="Pfam" id="PF05699">
    <property type="entry name" value="Dimer_Tnp_hAT"/>
    <property type="match status" value="1"/>
</dbReference>
<accession>A0A9W9W291</accession>
<feature type="compositionally biased region" description="Basic and acidic residues" evidence="1">
    <location>
        <begin position="127"/>
        <end position="151"/>
    </location>
</feature>
<name>A0A9W9W291_9EURO</name>
<dbReference type="GO" id="GO:0046983">
    <property type="term" value="F:protein dimerization activity"/>
    <property type="evidence" value="ECO:0007669"/>
    <property type="project" value="InterPro"/>
</dbReference>
<dbReference type="SUPFAM" id="SSF53098">
    <property type="entry name" value="Ribonuclease H-like"/>
    <property type="match status" value="1"/>
</dbReference>
<dbReference type="InterPro" id="IPR012337">
    <property type="entry name" value="RNaseH-like_sf"/>
</dbReference>